<feature type="binding site" evidence="6">
    <location>
        <position position="213"/>
    </location>
    <ligand>
        <name>substrate</name>
    </ligand>
</feature>
<dbReference type="GO" id="GO:0006537">
    <property type="term" value="P:glutamate biosynthetic process"/>
    <property type="evidence" value="ECO:0007669"/>
    <property type="project" value="TreeGrafter"/>
</dbReference>
<dbReference type="Pfam" id="PF01740">
    <property type="entry name" value="STAS"/>
    <property type="match status" value="1"/>
</dbReference>
<evidence type="ECO:0000259" key="7">
    <source>
        <dbReference type="PROSITE" id="PS50042"/>
    </source>
</evidence>
<dbReference type="InterPro" id="IPR036513">
    <property type="entry name" value="STAS_dom_sf"/>
</dbReference>
<dbReference type="PANTHER" id="PTHR12544">
    <property type="entry name" value="GLUTAMINASE"/>
    <property type="match status" value="1"/>
</dbReference>
<dbReference type="FunFam" id="3.40.710.10:FF:000005">
    <property type="entry name" value="Glutaminase"/>
    <property type="match status" value="1"/>
</dbReference>
<sequence length="634" mass="70147">MVLANERSFQICARPSLMISDNDPRSSPVLDYLKQLHHTHAEFTGGEVATYIPELAKADPNWFAICLVTPDGQVYEVGDSKQQFTIQSISKPFVYGMALEDNTRSEVLAKIGMEPTGDAFNAISLESDTGRPRNPMINAGAIAAAGLVAGKSMSTRLQRILDTFSLYAGRELTVDEGVYSSESTTGHRNRAIGHMLRNFDIVDGDPTPIVDLYFKQCSISVNCRDLGIMAATLANHGVNPVTGKRAIRGEYVESVLSVMGSCGMYDYAGEWLYRVGMPAKSGVAGGIMAVLPGQLGIGIFSPPLDERGNSVRGIKVCDDFSRHFNLHLFNSPHANKAVIRLQYDGSQINSNRVRGDDEVFELRKSGRSIRVYQLQGNLVFSTAEVLVREIMSDLEDKKFVILDLKRTLEVNESACRLFHQLLLKLSAIGITLIFTHTSRAPMLRRYMKLKLGDRAAELYHAFDDNDPALEWCENKLLSELLPGYQSEYQLAPEQYELFQGLTPDEFTIIKGRLLLKTYRKGSVLVNTGDKALELFIVSKGSVSVVVTLASGSQKRLATFSSGMAFGEMALIDNATRSAIVVAETEVECHVLTVETFDALDDDHPHIKIVLLRNLAHSLSTKLRKVNREVSIFDY</sequence>
<feature type="binding site" evidence="6">
    <location>
        <position position="265"/>
    </location>
    <ligand>
        <name>substrate</name>
    </ligand>
</feature>
<dbReference type="EMBL" id="VAUV01000008">
    <property type="protein sequence ID" value="TLD70607.1"/>
    <property type="molecule type" value="Genomic_DNA"/>
</dbReference>
<dbReference type="GO" id="GO:0006543">
    <property type="term" value="P:L-glutamine catabolic process"/>
    <property type="evidence" value="ECO:0007669"/>
    <property type="project" value="TreeGrafter"/>
</dbReference>
<protein>
    <recommendedName>
        <fullName evidence="3 6">Glutaminase</fullName>
        <ecNumber evidence="3 6">3.5.1.2</ecNumber>
    </recommendedName>
</protein>
<dbReference type="PROSITE" id="PS50042">
    <property type="entry name" value="CNMP_BINDING_3"/>
    <property type="match status" value="1"/>
</dbReference>
<evidence type="ECO:0000256" key="5">
    <source>
        <dbReference type="ARBA" id="ARBA00049534"/>
    </source>
</evidence>
<dbReference type="Pfam" id="PF00027">
    <property type="entry name" value="cNMP_binding"/>
    <property type="match status" value="1"/>
</dbReference>
<comment type="similarity">
    <text evidence="1 6">Belongs to the glutaminase family.</text>
</comment>
<dbReference type="CDD" id="cd07042">
    <property type="entry name" value="STAS_SulP_like_sulfate_transporter"/>
    <property type="match status" value="1"/>
</dbReference>
<dbReference type="SUPFAM" id="SSF51206">
    <property type="entry name" value="cAMP-binding domain-like"/>
    <property type="match status" value="1"/>
</dbReference>
<dbReference type="SUPFAM" id="SSF56601">
    <property type="entry name" value="beta-lactamase/transpeptidase-like"/>
    <property type="match status" value="1"/>
</dbReference>
<evidence type="ECO:0000256" key="4">
    <source>
        <dbReference type="ARBA" id="ARBA00022801"/>
    </source>
</evidence>
<feature type="domain" description="STAS" evidence="8">
    <location>
        <begin position="368"/>
        <end position="472"/>
    </location>
</feature>
<keyword evidence="10" id="KW-1185">Reference proteome</keyword>
<feature type="domain" description="Cyclic nucleotide-binding" evidence="7">
    <location>
        <begin position="497"/>
        <end position="599"/>
    </location>
</feature>
<evidence type="ECO:0000313" key="10">
    <source>
        <dbReference type="Proteomes" id="UP000306196"/>
    </source>
</evidence>
<dbReference type="SMART" id="SM00100">
    <property type="entry name" value="cNMP"/>
    <property type="match status" value="1"/>
</dbReference>
<dbReference type="NCBIfam" id="TIGR03814">
    <property type="entry name" value="Gln_ase"/>
    <property type="match status" value="1"/>
</dbReference>
<dbReference type="InterPro" id="IPR018488">
    <property type="entry name" value="cNMP-bd_CS"/>
</dbReference>
<dbReference type="InterPro" id="IPR002645">
    <property type="entry name" value="STAS_dom"/>
</dbReference>
<dbReference type="EC" id="3.5.1.2" evidence="3 6"/>
<comment type="caution">
    <text evidence="9">The sequence shown here is derived from an EMBL/GenBank/DDBJ whole genome shotgun (WGS) entry which is preliminary data.</text>
</comment>
<evidence type="ECO:0000256" key="6">
    <source>
        <dbReference type="HAMAP-Rule" id="MF_00313"/>
    </source>
</evidence>
<reference evidence="9 10" key="1">
    <citation type="submission" date="2019-05" db="EMBL/GenBank/DDBJ databases">
        <title>Verrucobacter flavum gen. nov., sp. nov. a new member of the family Verrucomicrobiaceae.</title>
        <authorList>
            <person name="Szuroczki S."/>
            <person name="Abbaszade G."/>
            <person name="Szabo A."/>
            <person name="Felfoldi T."/>
            <person name="Schumann P."/>
            <person name="Boka K."/>
            <person name="Keki Z."/>
            <person name="Toumi M."/>
            <person name="Toth E."/>
        </authorList>
    </citation>
    <scope>NUCLEOTIDE SEQUENCE [LARGE SCALE GENOMIC DNA]</scope>
    <source>
        <strain evidence="9 10">MG-N-17</strain>
    </source>
</reference>
<dbReference type="HAMAP" id="MF_00313">
    <property type="entry name" value="Glutaminase"/>
    <property type="match status" value="1"/>
</dbReference>
<feature type="binding site" evidence="6">
    <location>
        <position position="138"/>
    </location>
    <ligand>
        <name>substrate</name>
    </ligand>
</feature>
<dbReference type="InterPro" id="IPR018490">
    <property type="entry name" value="cNMP-bd_dom_sf"/>
</dbReference>
<dbReference type="AlphaFoldDB" id="A0A5R8KED8"/>
<evidence type="ECO:0000256" key="1">
    <source>
        <dbReference type="ARBA" id="ARBA00011076"/>
    </source>
</evidence>
<keyword evidence="6" id="KW-0007">Acetylation</keyword>
<dbReference type="OrthoDB" id="9788822at2"/>
<dbReference type="PROSITE" id="PS50801">
    <property type="entry name" value="STAS"/>
    <property type="match status" value="1"/>
</dbReference>
<dbReference type="InterPro" id="IPR014710">
    <property type="entry name" value="RmlC-like_jellyroll"/>
</dbReference>
<proteinExistence type="inferred from homology"/>
<dbReference type="Gene3D" id="2.60.120.10">
    <property type="entry name" value="Jelly Rolls"/>
    <property type="match status" value="1"/>
</dbReference>
<dbReference type="InterPro" id="IPR012338">
    <property type="entry name" value="Beta-lactam/transpept-like"/>
</dbReference>
<accession>A0A5R8KED8</accession>
<dbReference type="Proteomes" id="UP000306196">
    <property type="component" value="Unassembled WGS sequence"/>
</dbReference>
<feature type="binding site" evidence="6">
    <location>
        <position position="283"/>
    </location>
    <ligand>
        <name>substrate</name>
    </ligand>
</feature>
<dbReference type="Pfam" id="PF04960">
    <property type="entry name" value="Glutaminase"/>
    <property type="match status" value="1"/>
</dbReference>
<feature type="binding site" evidence="6">
    <location>
        <position position="88"/>
    </location>
    <ligand>
        <name>substrate</name>
    </ligand>
</feature>
<feature type="binding site" evidence="6">
    <location>
        <position position="182"/>
    </location>
    <ligand>
        <name>substrate</name>
    </ligand>
</feature>
<dbReference type="Gene3D" id="3.30.750.24">
    <property type="entry name" value="STAS domain"/>
    <property type="match status" value="1"/>
</dbReference>
<feature type="binding site" evidence="6">
    <location>
        <position position="189"/>
    </location>
    <ligand>
        <name>substrate</name>
    </ligand>
</feature>
<dbReference type="GO" id="GO:0004359">
    <property type="term" value="F:glutaminase activity"/>
    <property type="evidence" value="ECO:0007669"/>
    <property type="project" value="UniProtKB-UniRule"/>
</dbReference>
<dbReference type="PROSITE" id="PS00889">
    <property type="entry name" value="CNMP_BINDING_2"/>
    <property type="match status" value="1"/>
</dbReference>
<gene>
    <name evidence="6 9" type="primary">glsA</name>
    <name evidence="9" type="ORF">FEM03_12895</name>
</gene>
<keyword evidence="4 6" id="KW-0378">Hydrolase</keyword>
<dbReference type="InterPro" id="IPR000595">
    <property type="entry name" value="cNMP-bd_dom"/>
</dbReference>
<evidence type="ECO:0000256" key="2">
    <source>
        <dbReference type="ARBA" id="ARBA00011881"/>
    </source>
</evidence>
<dbReference type="SUPFAM" id="SSF52091">
    <property type="entry name" value="SpoIIaa-like"/>
    <property type="match status" value="1"/>
</dbReference>
<comment type="subunit">
    <text evidence="2 6">Homotetramer.</text>
</comment>
<organism evidence="9 10">
    <name type="scientific">Phragmitibacter flavus</name>
    <dbReference type="NCBI Taxonomy" id="2576071"/>
    <lineage>
        <taxon>Bacteria</taxon>
        <taxon>Pseudomonadati</taxon>
        <taxon>Verrucomicrobiota</taxon>
        <taxon>Verrucomicrobiia</taxon>
        <taxon>Verrucomicrobiales</taxon>
        <taxon>Verrucomicrobiaceae</taxon>
        <taxon>Phragmitibacter</taxon>
    </lineage>
</organism>
<comment type="catalytic activity">
    <reaction evidence="5 6">
        <text>L-glutamine + H2O = L-glutamate + NH4(+)</text>
        <dbReference type="Rhea" id="RHEA:15889"/>
        <dbReference type="ChEBI" id="CHEBI:15377"/>
        <dbReference type="ChEBI" id="CHEBI:28938"/>
        <dbReference type="ChEBI" id="CHEBI:29985"/>
        <dbReference type="ChEBI" id="CHEBI:58359"/>
        <dbReference type="EC" id="3.5.1.2"/>
    </reaction>
</comment>
<dbReference type="PANTHER" id="PTHR12544:SF29">
    <property type="entry name" value="GLUTAMINASE"/>
    <property type="match status" value="1"/>
</dbReference>
<evidence type="ECO:0000313" key="9">
    <source>
        <dbReference type="EMBL" id="TLD70607.1"/>
    </source>
</evidence>
<dbReference type="InterPro" id="IPR015868">
    <property type="entry name" value="Glutaminase"/>
</dbReference>
<evidence type="ECO:0000256" key="3">
    <source>
        <dbReference type="ARBA" id="ARBA00012918"/>
    </source>
</evidence>
<evidence type="ECO:0000259" key="8">
    <source>
        <dbReference type="PROSITE" id="PS50801"/>
    </source>
</evidence>
<dbReference type="CDD" id="cd00038">
    <property type="entry name" value="CAP_ED"/>
    <property type="match status" value="1"/>
</dbReference>
<dbReference type="Gene3D" id="3.40.710.10">
    <property type="entry name" value="DD-peptidase/beta-lactamase superfamily"/>
    <property type="match status" value="1"/>
</dbReference>
<name>A0A5R8KED8_9BACT</name>